<evidence type="ECO:0000256" key="1">
    <source>
        <dbReference type="ARBA" id="ARBA00007114"/>
    </source>
</evidence>
<dbReference type="Pfam" id="PF05291">
    <property type="entry name" value="Bystin"/>
    <property type="match status" value="1"/>
</dbReference>
<dbReference type="PANTHER" id="PTHR12821:SF0">
    <property type="entry name" value="BYSTIN"/>
    <property type="match status" value="1"/>
</dbReference>
<evidence type="ECO:0000313" key="4">
    <source>
        <dbReference type="Proteomes" id="UP000799776"/>
    </source>
</evidence>
<feature type="compositionally biased region" description="Low complexity" evidence="2">
    <location>
        <begin position="1"/>
        <end position="11"/>
    </location>
</feature>
<feature type="region of interest" description="Disordered" evidence="2">
    <location>
        <begin position="1"/>
        <end position="111"/>
    </location>
</feature>
<dbReference type="InterPro" id="IPR007955">
    <property type="entry name" value="Bystin"/>
</dbReference>
<evidence type="ECO:0000256" key="2">
    <source>
        <dbReference type="SAM" id="MobiDB-lite"/>
    </source>
</evidence>
<sequence length="496" mass="54554">MPKATASADAARQARRHNPLAEEYAPSQPLKQKSGKRKKSAQKDEDGEQGYVDSKASRKILRIGQDLADEESEELQSNRPQAPNPAFAFESRFGDEESDEEVVEGDDDAWGDDVDEEEEEIIEIDPNDLETFNKFNPSFDDPILRPGEPQEEEGQGTNLAALILEKIAEREAQDAANGGPRDIIGGGAPEDAVELPARVVEVYTQVGLILSRYKSGKLPKPFKILPTLPEWETLISITRPDNWTPNVCYEATKLFVSSNPTTTQTFLNSILLERVRSDIHDSPAKKLNVHLYKALKKALYKPAAFFKGILFPLVGDGDCTLREAHIVASVLARVSIPVLHSAAALHRLCEIAAEQMSVNTAAGGATNIFIRVLLEKKYALPYKVIDALVFHFLRFRAADLSGGDPDAMTDVGSKAGGDGGKLPVLWHQCLLAFAQRYRNDVTEDQREALLDLLLVKGHKAIGPEVRRELLEGRGRGVVVEPEARDGGDDTMMIVDS</sequence>
<evidence type="ECO:0000313" key="3">
    <source>
        <dbReference type="EMBL" id="KAF2090907.1"/>
    </source>
</evidence>
<proteinExistence type="inferred from homology"/>
<dbReference type="GO" id="GO:0005730">
    <property type="term" value="C:nucleolus"/>
    <property type="evidence" value="ECO:0007669"/>
    <property type="project" value="TreeGrafter"/>
</dbReference>
<dbReference type="GO" id="GO:0030688">
    <property type="term" value="C:preribosome, small subunit precursor"/>
    <property type="evidence" value="ECO:0007669"/>
    <property type="project" value="TreeGrafter"/>
</dbReference>
<dbReference type="EMBL" id="ML978712">
    <property type="protein sequence ID" value="KAF2090907.1"/>
    <property type="molecule type" value="Genomic_DNA"/>
</dbReference>
<protein>
    <submittedName>
        <fullName evidence="3">Bystin-domain-containing protein</fullName>
    </submittedName>
</protein>
<dbReference type="OrthoDB" id="2192561at2759"/>
<reference evidence="3" key="1">
    <citation type="journal article" date="2020" name="Stud. Mycol.">
        <title>101 Dothideomycetes genomes: a test case for predicting lifestyles and emergence of pathogens.</title>
        <authorList>
            <person name="Haridas S."/>
            <person name="Albert R."/>
            <person name="Binder M."/>
            <person name="Bloem J."/>
            <person name="Labutti K."/>
            <person name="Salamov A."/>
            <person name="Andreopoulos B."/>
            <person name="Baker S."/>
            <person name="Barry K."/>
            <person name="Bills G."/>
            <person name="Bluhm B."/>
            <person name="Cannon C."/>
            <person name="Castanera R."/>
            <person name="Culley D."/>
            <person name="Daum C."/>
            <person name="Ezra D."/>
            <person name="Gonzalez J."/>
            <person name="Henrissat B."/>
            <person name="Kuo A."/>
            <person name="Liang C."/>
            <person name="Lipzen A."/>
            <person name="Lutzoni F."/>
            <person name="Magnuson J."/>
            <person name="Mondo S."/>
            <person name="Nolan M."/>
            <person name="Ohm R."/>
            <person name="Pangilinan J."/>
            <person name="Park H.-J."/>
            <person name="Ramirez L."/>
            <person name="Alfaro M."/>
            <person name="Sun H."/>
            <person name="Tritt A."/>
            <person name="Yoshinaga Y."/>
            <person name="Zwiers L.-H."/>
            <person name="Turgeon B."/>
            <person name="Goodwin S."/>
            <person name="Spatafora J."/>
            <person name="Crous P."/>
            <person name="Grigoriev I."/>
        </authorList>
    </citation>
    <scope>NUCLEOTIDE SEQUENCE</scope>
    <source>
        <strain evidence="3">CBS 121410</strain>
    </source>
</reference>
<organism evidence="3 4">
    <name type="scientific">Saccharata proteae CBS 121410</name>
    <dbReference type="NCBI Taxonomy" id="1314787"/>
    <lineage>
        <taxon>Eukaryota</taxon>
        <taxon>Fungi</taxon>
        <taxon>Dikarya</taxon>
        <taxon>Ascomycota</taxon>
        <taxon>Pezizomycotina</taxon>
        <taxon>Dothideomycetes</taxon>
        <taxon>Dothideomycetes incertae sedis</taxon>
        <taxon>Botryosphaeriales</taxon>
        <taxon>Saccharataceae</taxon>
        <taxon>Saccharata</taxon>
    </lineage>
</organism>
<accession>A0A9P4I0F8</accession>
<dbReference type="Proteomes" id="UP000799776">
    <property type="component" value="Unassembled WGS sequence"/>
</dbReference>
<dbReference type="GO" id="GO:0030515">
    <property type="term" value="F:snoRNA binding"/>
    <property type="evidence" value="ECO:0007669"/>
    <property type="project" value="TreeGrafter"/>
</dbReference>
<dbReference type="PANTHER" id="PTHR12821">
    <property type="entry name" value="BYSTIN"/>
    <property type="match status" value="1"/>
</dbReference>
<comment type="similarity">
    <text evidence="1">Belongs to the bystin family.</text>
</comment>
<gene>
    <name evidence="3" type="ORF">K490DRAFT_34922</name>
</gene>
<comment type="caution">
    <text evidence="3">The sequence shown here is derived from an EMBL/GenBank/DDBJ whole genome shotgun (WGS) entry which is preliminary data.</text>
</comment>
<dbReference type="GO" id="GO:0006364">
    <property type="term" value="P:rRNA processing"/>
    <property type="evidence" value="ECO:0007669"/>
    <property type="project" value="TreeGrafter"/>
</dbReference>
<dbReference type="AlphaFoldDB" id="A0A9P4I0F8"/>
<keyword evidence="4" id="KW-1185">Reference proteome</keyword>
<dbReference type="GO" id="GO:0005737">
    <property type="term" value="C:cytoplasm"/>
    <property type="evidence" value="ECO:0007669"/>
    <property type="project" value="TreeGrafter"/>
</dbReference>
<feature type="compositionally biased region" description="Acidic residues" evidence="2">
    <location>
        <begin position="96"/>
        <end position="111"/>
    </location>
</feature>
<name>A0A9P4I0F8_9PEZI</name>